<dbReference type="RefSeq" id="WP_350269330.1">
    <property type="nucleotide sequence ID" value="NZ_CP158281.1"/>
</dbReference>
<proteinExistence type="predicted"/>
<name>A0AAU7UII9_9MICO</name>
<protein>
    <submittedName>
        <fullName evidence="1">Uncharacterized protein</fullName>
    </submittedName>
</protein>
<accession>A0AAU7UII9</accession>
<dbReference type="EMBL" id="CP158281">
    <property type="protein sequence ID" value="XBV88296.1"/>
    <property type="molecule type" value="Genomic_DNA"/>
</dbReference>
<dbReference type="KEGG" id="bkr:AAFP32_12105"/>
<gene>
    <name evidence="1" type="ORF">AAFP32_12105</name>
</gene>
<sequence length="135" mass="14988">MSKYIYSKPYKAVQKLIKHKWKTLLVGKGATSILTFDGSTFLSEVSLTVTGLKPNETMQLRYFIASYEKGTKTKAAGYYSKQEFVGTTGGTYVVASQIGKRSQGTKGRSERLRIQVWTNSKTAKITSVTTRTLKG</sequence>
<evidence type="ECO:0000313" key="1">
    <source>
        <dbReference type="EMBL" id="XBV88296.1"/>
    </source>
</evidence>
<dbReference type="AlphaFoldDB" id="A0AAU7UII9"/>
<organism evidence="1">
    <name type="scientific">Brevibacterium koreense</name>
    <dbReference type="NCBI Taxonomy" id="3140787"/>
    <lineage>
        <taxon>Bacteria</taxon>
        <taxon>Bacillati</taxon>
        <taxon>Actinomycetota</taxon>
        <taxon>Actinomycetes</taxon>
        <taxon>Micrococcales</taxon>
        <taxon>Brevibacteriaceae</taxon>
        <taxon>Brevibacterium</taxon>
    </lineage>
</organism>
<reference evidence="1" key="1">
    <citation type="submission" date="2024-06" db="EMBL/GenBank/DDBJ databases">
        <title>Brevibacterium koreense sp. nov., isolated from jogae-jeotgal, a Korean fermented seafood.</title>
        <authorList>
            <person name="Whon T.W."/>
            <person name="Nam S."/>
            <person name="Kim Y."/>
        </authorList>
    </citation>
    <scope>NUCLEOTIDE SEQUENCE</scope>
    <source>
        <strain evidence="1">CBA3109</strain>
    </source>
</reference>